<dbReference type="GO" id="GO:0022857">
    <property type="term" value="F:transmembrane transporter activity"/>
    <property type="evidence" value="ECO:0007669"/>
    <property type="project" value="TreeGrafter"/>
</dbReference>
<dbReference type="InterPro" id="IPR027417">
    <property type="entry name" value="P-loop_NTPase"/>
</dbReference>
<proteinExistence type="predicted"/>
<dbReference type="SMART" id="SM00382">
    <property type="entry name" value="AAA"/>
    <property type="match status" value="1"/>
</dbReference>
<dbReference type="Proteomes" id="UP000265882">
    <property type="component" value="Unassembled WGS sequence"/>
</dbReference>
<dbReference type="SUPFAM" id="SSF52540">
    <property type="entry name" value="P-loop containing nucleoside triphosphate hydrolases"/>
    <property type="match status" value="1"/>
</dbReference>
<protein>
    <submittedName>
        <fullName evidence="4">ATP-binding cassette domain-containing protein</fullName>
    </submittedName>
</protein>
<evidence type="ECO:0000313" key="5">
    <source>
        <dbReference type="Proteomes" id="UP000265882"/>
    </source>
</evidence>
<dbReference type="InterPro" id="IPR003593">
    <property type="entry name" value="AAA+_ATPase"/>
</dbReference>
<dbReference type="Pfam" id="PF00005">
    <property type="entry name" value="ABC_tran"/>
    <property type="match status" value="1"/>
</dbReference>
<dbReference type="AlphaFoldDB" id="A0A3A4NT84"/>
<sequence>MIITLDLCLRCGGFSIISGLNLHIEKGEFIFICGQAGAGKSSLMRVLALQELPAEGRVLIDGTDVNQIWRNGLTDYRRTIGVIFQEDRLLSRRTIAENIDISLELAGWRAAEARRETNEYLKEIGLFGKADFYCDRISENERRLLKICRALARRPKIVLADEPYEGLDRRSAEKAASLFRKAHLRGSTIVIATHHIECAGQAGKRAIMLDSGEARPSVTASGLQYVRELT</sequence>
<accession>A0A3A4NT84</accession>
<evidence type="ECO:0000259" key="3">
    <source>
        <dbReference type="PROSITE" id="PS50893"/>
    </source>
</evidence>
<gene>
    <name evidence="4" type="ORF">C4520_05740</name>
</gene>
<dbReference type="InterPro" id="IPR003439">
    <property type="entry name" value="ABC_transporter-like_ATP-bd"/>
</dbReference>
<evidence type="ECO:0000256" key="2">
    <source>
        <dbReference type="ARBA" id="ARBA00022840"/>
    </source>
</evidence>
<evidence type="ECO:0000313" key="4">
    <source>
        <dbReference type="EMBL" id="RJP23753.1"/>
    </source>
</evidence>
<dbReference type="Gene3D" id="3.40.50.300">
    <property type="entry name" value="P-loop containing nucleotide triphosphate hydrolases"/>
    <property type="match status" value="1"/>
</dbReference>
<dbReference type="GO" id="GO:0005524">
    <property type="term" value="F:ATP binding"/>
    <property type="evidence" value="ECO:0007669"/>
    <property type="project" value="UniProtKB-KW"/>
</dbReference>
<dbReference type="GO" id="GO:0005886">
    <property type="term" value="C:plasma membrane"/>
    <property type="evidence" value="ECO:0007669"/>
    <property type="project" value="TreeGrafter"/>
</dbReference>
<feature type="domain" description="ABC transporter" evidence="3">
    <location>
        <begin position="2"/>
        <end position="229"/>
    </location>
</feature>
<reference evidence="4 5" key="1">
    <citation type="journal article" date="2017" name="ISME J.">
        <title>Energy and carbon metabolisms in a deep terrestrial subsurface fluid microbial community.</title>
        <authorList>
            <person name="Momper L."/>
            <person name="Jungbluth S.P."/>
            <person name="Lee M.D."/>
            <person name="Amend J.P."/>
        </authorList>
    </citation>
    <scope>NUCLEOTIDE SEQUENCE [LARGE SCALE GENOMIC DNA]</scope>
    <source>
        <strain evidence="4">SURF_5</strain>
    </source>
</reference>
<keyword evidence="2 4" id="KW-0067">ATP-binding</keyword>
<name>A0A3A4NT84_ABYX5</name>
<dbReference type="PANTHER" id="PTHR24220:SF86">
    <property type="entry name" value="ABC TRANSPORTER ABCH.1"/>
    <property type="match status" value="1"/>
</dbReference>
<dbReference type="GO" id="GO:0016887">
    <property type="term" value="F:ATP hydrolysis activity"/>
    <property type="evidence" value="ECO:0007669"/>
    <property type="project" value="InterPro"/>
</dbReference>
<dbReference type="InterPro" id="IPR015854">
    <property type="entry name" value="ABC_transpr_LolD-like"/>
</dbReference>
<keyword evidence="1" id="KW-0547">Nucleotide-binding</keyword>
<evidence type="ECO:0000256" key="1">
    <source>
        <dbReference type="ARBA" id="ARBA00022741"/>
    </source>
</evidence>
<dbReference type="PROSITE" id="PS50893">
    <property type="entry name" value="ABC_TRANSPORTER_2"/>
    <property type="match status" value="1"/>
</dbReference>
<organism evidence="4 5">
    <name type="scientific">Abyssobacteria bacterium (strain SURF_5)</name>
    <dbReference type="NCBI Taxonomy" id="2093360"/>
    <lineage>
        <taxon>Bacteria</taxon>
        <taxon>Pseudomonadati</taxon>
        <taxon>Candidatus Hydrogenedentota</taxon>
        <taxon>Candidatus Abyssobacteria</taxon>
    </lineage>
</organism>
<comment type="caution">
    <text evidence="4">The sequence shown here is derived from an EMBL/GenBank/DDBJ whole genome shotgun (WGS) entry which is preliminary data.</text>
</comment>
<dbReference type="EMBL" id="QZKU01000043">
    <property type="protein sequence ID" value="RJP23753.1"/>
    <property type="molecule type" value="Genomic_DNA"/>
</dbReference>
<dbReference type="PANTHER" id="PTHR24220">
    <property type="entry name" value="IMPORT ATP-BINDING PROTEIN"/>
    <property type="match status" value="1"/>
</dbReference>